<evidence type="ECO:0000313" key="2">
    <source>
        <dbReference type="Proteomes" id="UP001319104"/>
    </source>
</evidence>
<protein>
    <submittedName>
        <fullName evidence="1">Uncharacterized protein</fullName>
    </submittedName>
</protein>
<dbReference type="EMBL" id="JAHCMY010000010">
    <property type="protein sequence ID" value="MBS9525314.1"/>
    <property type="molecule type" value="Genomic_DNA"/>
</dbReference>
<dbReference type="RefSeq" id="WP_213946173.1">
    <property type="nucleotide sequence ID" value="NZ_JAHCMY010000010.1"/>
</dbReference>
<reference evidence="1 2" key="1">
    <citation type="submission" date="2021-05" db="EMBL/GenBank/DDBJ databases">
        <authorList>
            <person name="Zhang Z.D."/>
            <person name="Osman G."/>
        </authorList>
    </citation>
    <scope>NUCLEOTIDE SEQUENCE [LARGE SCALE GENOMIC DNA]</scope>
    <source>
        <strain evidence="1 2">KCTC 32217</strain>
    </source>
</reference>
<name>A0AAP2CKD9_9BACT</name>
<comment type="caution">
    <text evidence="1">The sequence shown here is derived from an EMBL/GenBank/DDBJ whole genome shotgun (WGS) entry which is preliminary data.</text>
</comment>
<evidence type="ECO:0000313" key="1">
    <source>
        <dbReference type="EMBL" id="MBS9525314.1"/>
    </source>
</evidence>
<accession>A0AAP2CKD9</accession>
<organism evidence="1 2">
    <name type="scientific">Litoribacter ruber</name>
    <dbReference type="NCBI Taxonomy" id="702568"/>
    <lineage>
        <taxon>Bacteria</taxon>
        <taxon>Pseudomonadati</taxon>
        <taxon>Bacteroidota</taxon>
        <taxon>Cytophagia</taxon>
        <taxon>Cytophagales</taxon>
        <taxon>Cyclobacteriaceae</taxon>
        <taxon>Litoribacter</taxon>
    </lineage>
</organism>
<sequence length="179" mass="19264">MKKLYLFVILFSLGGVLSNLKAQVTFSHSAGVFSTNLTSNIPAGLAYSPRVNFLELTDESTLSFGTHLGLGITGGWASDLLVDVPLVVEYNFGHASSPYSDALFGGFVGLGYDYMHIESLGDEPSTLRQSIHGPMVNAGIRAIVLEVPFMLRAAYTLNLNDHQGNPTNVLVLGLLFNLN</sequence>
<keyword evidence="2" id="KW-1185">Reference proteome</keyword>
<gene>
    <name evidence="1" type="ORF">KI659_14945</name>
</gene>
<dbReference type="AlphaFoldDB" id="A0AAP2CKD9"/>
<proteinExistence type="predicted"/>
<dbReference type="Proteomes" id="UP001319104">
    <property type="component" value="Unassembled WGS sequence"/>
</dbReference>